<dbReference type="Proteomes" id="UP000777265">
    <property type="component" value="Unassembled WGS sequence"/>
</dbReference>
<reference evidence="14" key="1">
    <citation type="journal article" date="2020" name="Biotechnol. Biofuels">
        <title>New insights from the biogas microbiome by comprehensive genome-resolved metagenomics of nearly 1600 species originating from multiple anaerobic digesters.</title>
        <authorList>
            <person name="Campanaro S."/>
            <person name="Treu L."/>
            <person name="Rodriguez-R L.M."/>
            <person name="Kovalovszki A."/>
            <person name="Ziels R.M."/>
            <person name="Maus I."/>
            <person name="Zhu X."/>
            <person name="Kougias P.G."/>
            <person name="Basile A."/>
            <person name="Luo G."/>
            <person name="Schluter A."/>
            <person name="Konstantinidis K.T."/>
            <person name="Angelidaki I."/>
        </authorList>
    </citation>
    <scope>NUCLEOTIDE SEQUENCE</scope>
    <source>
        <strain evidence="14">AS06rmzACSIP_7</strain>
    </source>
</reference>
<proteinExistence type="inferred from homology"/>
<reference evidence="14" key="2">
    <citation type="submission" date="2020-01" db="EMBL/GenBank/DDBJ databases">
        <authorList>
            <person name="Campanaro S."/>
        </authorList>
    </citation>
    <scope>NUCLEOTIDE SEQUENCE</scope>
    <source>
        <strain evidence="14">AS06rmzACSIP_7</strain>
    </source>
</reference>
<evidence type="ECO:0000313" key="14">
    <source>
        <dbReference type="EMBL" id="NLW34371.1"/>
    </source>
</evidence>
<comment type="function">
    <text evidence="11">Transport of potassium into the cell. Likely operates as a K(+):H(+) symporter.</text>
</comment>
<evidence type="ECO:0000256" key="7">
    <source>
        <dbReference type="ARBA" id="ARBA00022958"/>
    </source>
</evidence>
<evidence type="ECO:0000259" key="13">
    <source>
        <dbReference type="Pfam" id="PF22776"/>
    </source>
</evidence>
<feature type="domain" description="K+ potassium transporter integral membrane" evidence="12">
    <location>
        <begin position="23"/>
        <end position="464"/>
    </location>
</feature>
<keyword evidence="7 11" id="KW-0630">Potassium</keyword>
<feature type="transmembrane region" description="Helical" evidence="11">
    <location>
        <begin position="151"/>
        <end position="168"/>
    </location>
</feature>
<comment type="similarity">
    <text evidence="11">Belongs to the HAK/KUP transporter (TC 2.A.72) family.</text>
</comment>
<evidence type="ECO:0000256" key="5">
    <source>
        <dbReference type="ARBA" id="ARBA00022692"/>
    </source>
</evidence>
<keyword evidence="3 11" id="KW-1003">Cell membrane</keyword>
<evidence type="ECO:0000256" key="11">
    <source>
        <dbReference type="HAMAP-Rule" id="MF_01522"/>
    </source>
</evidence>
<feature type="domain" description="K+ potassium transporter C-terminal" evidence="13">
    <location>
        <begin position="485"/>
        <end position="618"/>
    </location>
</feature>
<feature type="transmembrane region" description="Helical" evidence="11">
    <location>
        <begin position="107"/>
        <end position="131"/>
    </location>
</feature>
<dbReference type="AlphaFoldDB" id="A0A971M2F6"/>
<name>A0A971M2F6_9BACT</name>
<comment type="subcellular location">
    <subcellularLocation>
        <location evidence="11">Cell membrane</location>
        <topology evidence="11">Multi-pass membrane protein</topology>
    </subcellularLocation>
    <subcellularLocation>
        <location evidence="1">Membrane</location>
        <topology evidence="1">Multi-pass membrane protein</topology>
    </subcellularLocation>
</comment>
<evidence type="ECO:0000256" key="9">
    <source>
        <dbReference type="ARBA" id="ARBA00023065"/>
    </source>
</evidence>
<protein>
    <recommendedName>
        <fullName evidence="11">Probable potassium transport system protein Kup</fullName>
    </recommendedName>
</protein>
<feature type="transmembrane region" description="Helical" evidence="11">
    <location>
        <begin position="54"/>
        <end position="78"/>
    </location>
</feature>
<evidence type="ECO:0000256" key="10">
    <source>
        <dbReference type="ARBA" id="ARBA00023136"/>
    </source>
</evidence>
<feature type="transmembrane region" description="Helical" evidence="11">
    <location>
        <begin position="297"/>
        <end position="330"/>
    </location>
</feature>
<feature type="transmembrane region" description="Helical" evidence="11">
    <location>
        <begin position="27"/>
        <end position="48"/>
    </location>
</feature>
<feature type="transmembrane region" description="Helical" evidence="11">
    <location>
        <begin position="180"/>
        <end position="202"/>
    </location>
</feature>
<sequence>MESEISPPKQAPAQKIRQEAGGIIKSLGLVFGDIGTSPIYTLTVIFILTKPTEANVMGVLSLIIWTLTILVSVEYAWLAMGLGEKGEGGTIVLRGILIRLLRTSRGVVAVTILTFIGISLLLGDGVITPAISILSAVEGILLIPGLKETRQVALMVIASVICFTLFVFQRKGTEKVAGAFGPLMLVWFLALAVSGVIWVIKVPSVWKAINPYYGARFLYENGIAGFFVLSEVILCATGGEALYADMGHLGRKPIVRAWYLVFIALLLNYLGQGAFLIKHPGIRSSNVLFGMAFNVSFLLYIPFLILSIMATVIASQALISGMFSVVYQGINTRLMPMFKVEYTSTELRSQIYIGFVNWFLLISVLFIIFQFKESNRLAAAYGLAVTGTMSLTGIMMSIIFYLRKDMGKLAVAIFVTLVDLAFLVSNTYKIPHGGYWSLIIAAIPLATIMTYTGGQRKLYRTIRPLKLDIFLYSYNEIYRSLNKIKGTALFFARDTRKVPAYIVHTMFMNNIIYEDNIIVSITTLDKPFGVKSFFRQDLAPGLRTFEIQMGYMEVVDMEELLRKAGIEEKGIFYGLEEIATTNVIWKIFSIMKRLAPPFVQFHDLPPNKLHGVVTRIEL</sequence>
<evidence type="ECO:0000256" key="1">
    <source>
        <dbReference type="ARBA" id="ARBA00004141"/>
    </source>
</evidence>
<dbReference type="InterPro" id="IPR023051">
    <property type="entry name" value="Kup"/>
</dbReference>
<evidence type="ECO:0000256" key="3">
    <source>
        <dbReference type="ARBA" id="ARBA00022475"/>
    </source>
</evidence>
<keyword evidence="10 11" id="KW-0472">Membrane</keyword>
<keyword evidence="6 11" id="KW-0769">Symport</keyword>
<organism evidence="14 15">
    <name type="scientific">Syntrophorhabdus aromaticivorans</name>
    <dbReference type="NCBI Taxonomy" id="328301"/>
    <lineage>
        <taxon>Bacteria</taxon>
        <taxon>Pseudomonadati</taxon>
        <taxon>Thermodesulfobacteriota</taxon>
        <taxon>Syntrophorhabdia</taxon>
        <taxon>Syntrophorhabdales</taxon>
        <taxon>Syntrophorhabdaceae</taxon>
        <taxon>Syntrophorhabdus</taxon>
    </lineage>
</organism>
<keyword evidence="4 11" id="KW-0633">Potassium transport</keyword>
<comment type="caution">
    <text evidence="14">The sequence shown here is derived from an EMBL/GenBank/DDBJ whole genome shotgun (WGS) entry which is preliminary data.</text>
</comment>
<dbReference type="Pfam" id="PF22776">
    <property type="entry name" value="K_trans_C"/>
    <property type="match status" value="1"/>
</dbReference>
<dbReference type="GO" id="GO:0005886">
    <property type="term" value="C:plasma membrane"/>
    <property type="evidence" value="ECO:0007669"/>
    <property type="project" value="UniProtKB-SubCell"/>
</dbReference>
<feature type="transmembrane region" description="Helical" evidence="11">
    <location>
        <begin position="351"/>
        <end position="371"/>
    </location>
</feature>
<dbReference type="InterPro" id="IPR003855">
    <property type="entry name" value="K+_transporter"/>
</dbReference>
<dbReference type="PANTHER" id="PTHR30540:SF83">
    <property type="entry name" value="K+ POTASSIUM TRANSPORTER"/>
    <property type="match status" value="1"/>
</dbReference>
<feature type="transmembrane region" description="Helical" evidence="11">
    <location>
        <begin position="377"/>
        <end position="402"/>
    </location>
</feature>
<keyword evidence="5 11" id="KW-0812">Transmembrane</keyword>
<evidence type="ECO:0000256" key="4">
    <source>
        <dbReference type="ARBA" id="ARBA00022538"/>
    </source>
</evidence>
<keyword evidence="9 11" id="KW-0406">Ion transport</keyword>
<feature type="transmembrane region" description="Helical" evidence="11">
    <location>
        <begin position="434"/>
        <end position="453"/>
    </location>
</feature>
<dbReference type="GO" id="GO:0015079">
    <property type="term" value="F:potassium ion transmembrane transporter activity"/>
    <property type="evidence" value="ECO:0007669"/>
    <property type="project" value="UniProtKB-UniRule"/>
</dbReference>
<comment type="catalytic activity">
    <reaction evidence="11">
        <text>K(+)(in) + H(+)(in) = K(+)(out) + H(+)(out)</text>
        <dbReference type="Rhea" id="RHEA:28490"/>
        <dbReference type="ChEBI" id="CHEBI:15378"/>
        <dbReference type="ChEBI" id="CHEBI:29103"/>
    </reaction>
</comment>
<dbReference type="InterPro" id="IPR053951">
    <property type="entry name" value="K_trans_N"/>
</dbReference>
<evidence type="ECO:0000256" key="8">
    <source>
        <dbReference type="ARBA" id="ARBA00022989"/>
    </source>
</evidence>
<dbReference type="GO" id="GO:0015293">
    <property type="term" value="F:symporter activity"/>
    <property type="evidence" value="ECO:0007669"/>
    <property type="project" value="UniProtKB-UniRule"/>
</dbReference>
<evidence type="ECO:0000256" key="6">
    <source>
        <dbReference type="ARBA" id="ARBA00022847"/>
    </source>
</evidence>
<keyword evidence="2 11" id="KW-0813">Transport</keyword>
<evidence type="ECO:0000256" key="2">
    <source>
        <dbReference type="ARBA" id="ARBA00022448"/>
    </source>
</evidence>
<dbReference type="HAMAP" id="MF_01522">
    <property type="entry name" value="Kup"/>
    <property type="match status" value="1"/>
</dbReference>
<evidence type="ECO:0000313" key="15">
    <source>
        <dbReference type="Proteomes" id="UP000777265"/>
    </source>
</evidence>
<accession>A0A971M2F6</accession>
<dbReference type="InterPro" id="IPR053952">
    <property type="entry name" value="K_trans_C"/>
</dbReference>
<keyword evidence="8 11" id="KW-1133">Transmembrane helix</keyword>
<gene>
    <name evidence="11" type="primary">kup</name>
    <name evidence="14" type="ORF">GXY80_02660</name>
</gene>
<evidence type="ECO:0000259" key="12">
    <source>
        <dbReference type="Pfam" id="PF02705"/>
    </source>
</evidence>
<feature type="transmembrane region" description="Helical" evidence="11">
    <location>
        <begin position="409"/>
        <end position="428"/>
    </location>
</feature>
<dbReference type="Pfam" id="PF02705">
    <property type="entry name" value="K_trans"/>
    <property type="match status" value="1"/>
</dbReference>
<dbReference type="EMBL" id="JAAYEE010000042">
    <property type="protein sequence ID" value="NLW34371.1"/>
    <property type="molecule type" value="Genomic_DNA"/>
</dbReference>
<feature type="transmembrane region" description="Helical" evidence="11">
    <location>
        <begin position="222"/>
        <end position="245"/>
    </location>
</feature>
<dbReference type="PANTHER" id="PTHR30540">
    <property type="entry name" value="OSMOTIC STRESS POTASSIUM TRANSPORTER"/>
    <property type="match status" value="1"/>
</dbReference>
<feature type="transmembrane region" description="Helical" evidence="11">
    <location>
        <begin position="257"/>
        <end position="277"/>
    </location>
</feature>